<organism evidence="3 4">
    <name type="scientific">Coemansia brasiliensis</name>
    <dbReference type="NCBI Taxonomy" id="2650707"/>
    <lineage>
        <taxon>Eukaryota</taxon>
        <taxon>Fungi</taxon>
        <taxon>Fungi incertae sedis</taxon>
        <taxon>Zoopagomycota</taxon>
        <taxon>Kickxellomycotina</taxon>
        <taxon>Kickxellomycetes</taxon>
        <taxon>Kickxellales</taxon>
        <taxon>Kickxellaceae</taxon>
        <taxon>Coemansia</taxon>
    </lineage>
</organism>
<evidence type="ECO:0000259" key="2">
    <source>
        <dbReference type="Pfam" id="PF01764"/>
    </source>
</evidence>
<gene>
    <name evidence="3" type="ORF">IWW36_000976</name>
</gene>
<name>A0A9W8ICJ5_9FUNG</name>
<feature type="region of interest" description="Disordered" evidence="1">
    <location>
        <begin position="1"/>
        <end position="24"/>
    </location>
</feature>
<dbReference type="AlphaFoldDB" id="A0A9W8ICJ5"/>
<dbReference type="PANTHER" id="PTHR45856">
    <property type="entry name" value="ALPHA/BETA-HYDROLASES SUPERFAMILY PROTEIN"/>
    <property type="match status" value="1"/>
</dbReference>
<dbReference type="CDD" id="cd00519">
    <property type="entry name" value="Lipase_3"/>
    <property type="match status" value="1"/>
</dbReference>
<dbReference type="InterPro" id="IPR002921">
    <property type="entry name" value="Fungal_lipase-type"/>
</dbReference>
<reference evidence="3" key="1">
    <citation type="submission" date="2022-07" db="EMBL/GenBank/DDBJ databases">
        <title>Phylogenomic reconstructions and comparative analyses of Kickxellomycotina fungi.</title>
        <authorList>
            <person name="Reynolds N.K."/>
            <person name="Stajich J.E."/>
            <person name="Barry K."/>
            <person name="Grigoriev I.V."/>
            <person name="Crous P."/>
            <person name="Smith M.E."/>
        </authorList>
    </citation>
    <scope>NUCLEOTIDE SEQUENCE</scope>
    <source>
        <strain evidence="3">NRRL 1566</strain>
    </source>
</reference>
<evidence type="ECO:0000313" key="3">
    <source>
        <dbReference type="EMBL" id="KAJ2851653.1"/>
    </source>
</evidence>
<dbReference type="Proteomes" id="UP001139887">
    <property type="component" value="Unassembled WGS sequence"/>
</dbReference>
<dbReference type="EMBL" id="JANBUW010000010">
    <property type="protein sequence ID" value="KAJ2851653.1"/>
    <property type="molecule type" value="Genomic_DNA"/>
</dbReference>
<dbReference type="GO" id="GO:0006629">
    <property type="term" value="P:lipid metabolic process"/>
    <property type="evidence" value="ECO:0007669"/>
    <property type="project" value="InterPro"/>
</dbReference>
<dbReference type="SUPFAM" id="SSF53474">
    <property type="entry name" value="alpha/beta-Hydrolases"/>
    <property type="match status" value="1"/>
</dbReference>
<keyword evidence="4" id="KW-1185">Reference proteome</keyword>
<feature type="compositionally biased region" description="Polar residues" evidence="1">
    <location>
        <begin position="1"/>
        <end position="19"/>
    </location>
</feature>
<dbReference type="OrthoDB" id="426718at2759"/>
<evidence type="ECO:0000256" key="1">
    <source>
        <dbReference type="SAM" id="MobiDB-lite"/>
    </source>
</evidence>
<evidence type="ECO:0000313" key="4">
    <source>
        <dbReference type="Proteomes" id="UP001139887"/>
    </source>
</evidence>
<dbReference type="Pfam" id="PF01764">
    <property type="entry name" value="Lipase_3"/>
    <property type="match status" value="1"/>
</dbReference>
<accession>A0A9W8ICJ5</accession>
<proteinExistence type="predicted"/>
<sequence>MDALSDAQTVQTTWPPTTNHTEEAGSKVHSGFLLAYTAAKPHIEAALLDVRSNVTLHNYSLHFIGHSLGAAQAALAFVDFSLAISSSPPQQSCYLVTFGAPRIGNLQFTRILQRLSLGPSTSHSYFQRYSRIVHEADLIVHLPLSAPFNSYTHGNGHELWIKDSETGEKCQTVVKCRDDTEDMQCSAGVGPLRWNIYDHWVYPGMRLGIPQF</sequence>
<dbReference type="InterPro" id="IPR029058">
    <property type="entry name" value="AB_hydrolase_fold"/>
</dbReference>
<feature type="domain" description="Fungal lipase-type" evidence="2">
    <location>
        <begin position="17"/>
        <end position="144"/>
    </location>
</feature>
<dbReference type="PANTHER" id="PTHR45856:SF25">
    <property type="entry name" value="FUNGAL LIPASE-LIKE DOMAIN-CONTAINING PROTEIN"/>
    <property type="match status" value="1"/>
</dbReference>
<comment type="caution">
    <text evidence="3">The sequence shown here is derived from an EMBL/GenBank/DDBJ whole genome shotgun (WGS) entry which is preliminary data.</text>
</comment>
<dbReference type="InterPro" id="IPR051218">
    <property type="entry name" value="Sec_MonoDiacylglyc_Lipase"/>
</dbReference>
<dbReference type="Gene3D" id="3.40.50.1820">
    <property type="entry name" value="alpha/beta hydrolase"/>
    <property type="match status" value="1"/>
</dbReference>
<protein>
    <recommendedName>
        <fullName evidence="2">Fungal lipase-type domain-containing protein</fullName>
    </recommendedName>
</protein>